<protein>
    <recommendedName>
        <fullName evidence="6">LRAT domain-containing protein</fullName>
    </recommendedName>
</protein>
<name>A0A819ZPM2_9BILA</name>
<sequence>KARKGDMIEFSRTFYNHWAIYIGNGEIIHLWGDKDGIGESTGKFGIMTIYGIEFNKAEICKSKIRDIMDDSRDVRINNSLDSERNPLPIRDILERAENAVGRIGYNLLYNNCEHFATECRYGQATSNQVQVSVGSALGLGLILTGAAIFGAYLLSDSSHDEKEKKIKKIQIKS</sequence>
<dbReference type="Pfam" id="PF04970">
    <property type="entry name" value="LRAT"/>
    <property type="match status" value="1"/>
</dbReference>
<keyword evidence="5" id="KW-0812">Transmembrane</keyword>
<dbReference type="InterPro" id="IPR007053">
    <property type="entry name" value="LRAT_dom"/>
</dbReference>
<dbReference type="GO" id="GO:0008970">
    <property type="term" value="F:phospholipase A1 activity"/>
    <property type="evidence" value="ECO:0007669"/>
    <property type="project" value="TreeGrafter"/>
</dbReference>
<proteinExistence type="inferred from homology"/>
<dbReference type="Gene3D" id="3.90.1720.10">
    <property type="entry name" value="endopeptidase domain like (from Nostoc punctiforme)"/>
    <property type="match status" value="1"/>
</dbReference>
<dbReference type="Proteomes" id="UP000663868">
    <property type="component" value="Unassembled WGS sequence"/>
</dbReference>
<feature type="non-terminal residue" evidence="7">
    <location>
        <position position="173"/>
    </location>
</feature>
<evidence type="ECO:0000313" key="7">
    <source>
        <dbReference type="EMBL" id="CAF4174055.1"/>
    </source>
</evidence>
<keyword evidence="4" id="KW-0443">Lipid metabolism</keyword>
<evidence type="ECO:0000256" key="5">
    <source>
        <dbReference type="SAM" id="Phobius"/>
    </source>
</evidence>
<organism evidence="7 8">
    <name type="scientific">Adineta steineri</name>
    <dbReference type="NCBI Taxonomy" id="433720"/>
    <lineage>
        <taxon>Eukaryota</taxon>
        <taxon>Metazoa</taxon>
        <taxon>Spiralia</taxon>
        <taxon>Gnathifera</taxon>
        <taxon>Rotifera</taxon>
        <taxon>Eurotatoria</taxon>
        <taxon>Bdelloidea</taxon>
        <taxon>Adinetida</taxon>
        <taxon>Adinetidae</taxon>
        <taxon>Adineta</taxon>
    </lineage>
</organism>
<evidence type="ECO:0000256" key="1">
    <source>
        <dbReference type="ARBA" id="ARBA00007824"/>
    </source>
</evidence>
<keyword evidence="5" id="KW-0472">Membrane</keyword>
<keyword evidence="2" id="KW-0808">Transferase</keyword>
<dbReference type="AlphaFoldDB" id="A0A819ZPM2"/>
<dbReference type="GO" id="GO:0004623">
    <property type="term" value="F:phospholipase A2 activity"/>
    <property type="evidence" value="ECO:0007669"/>
    <property type="project" value="TreeGrafter"/>
</dbReference>
<keyword evidence="5" id="KW-1133">Transmembrane helix</keyword>
<dbReference type="EMBL" id="CAJOBB010006940">
    <property type="protein sequence ID" value="CAF4174055.1"/>
    <property type="molecule type" value="Genomic_DNA"/>
</dbReference>
<dbReference type="PROSITE" id="PS51934">
    <property type="entry name" value="LRAT"/>
    <property type="match status" value="1"/>
</dbReference>
<dbReference type="GO" id="GO:0005737">
    <property type="term" value="C:cytoplasm"/>
    <property type="evidence" value="ECO:0007669"/>
    <property type="project" value="TreeGrafter"/>
</dbReference>
<keyword evidence="3" id="KW-0378">Hydrolase</keyword>
<dbReference type="PANTHER" id="PTHR13943:SF77">
    <property type="entry name" value="LRAT DOMAIN-CONTAINING PROTEIN"/>
    <property type="match status" value="1"/>
</dbReference>
<feature type="domain" description="LRAT" evidence="6">
    <location>
        <begin position="7"/>
        <end position="128"/>
    </location>
</feature>
<evidence type="ECO:0000256" key="4">
    <source>
        <dbReference type="ARBA" id="ARBA00023098"/>
    </source>
</evidence>
<feature type="transmembrane region" description="Helical" evidence="5">
    <location>
        <begin position="133"/>
        <end position="155"/>
    </location>
</feature>
<accession>A0A819ZPM2</accession>
<evidence type="ECO:0000259" key="6">
    <source>
        <dbReference type="PROSITE" id="PS51934"/>
    </source>
</evidence>
<gene>
    <name evidence="7" type="ORF">KXQ929_LOCUS38563</name>
</gene>
<evidence type="ECO:0000256" key="2">
    <source>
        <dbReference type="ARBA" id="ARBA00022679"/>
    </source>
</evidence>
<dbReference type="PANTHER" id="PTHR13943">
    <property type="entry name" value="HRAS-LIKE SUPPRESSOR - RELATED"/>
    <property type="match status" value="1"/>
</dbReference>
<dbReference type="GO" id="GO:0070292">
    <property type="term" value="P:N-acylphosphatidylethanolamine metabolic process"/>
    <property type="evidence" value="ECO:0007669"/>
    <property type="project" value="TreeGrafter"/>
</dbReference>
<evidence type="ECO:0000313" key="8">
    <source>
        <dbReference type="Proteomes" id="UP000663868"/>
    </source>
</evidence>
<comment type="caution">
    <text evidence="7">The sequence shown here is derived from an EMBL/GenBank/DDBJ whole genome shotgun (WGS) entry which is preliminary data.</text>
</comment>
<dbReference type="InterPro" id="IPR051496">
    <property type="entry name" value="H-rev107_PLA/AT"/>
</dbReference>
<dbReference type="GO" id="GO:0016410">
    <property type="term" value="F:N-acyltransferase activity"/>
    <property type="evidence" value="ECO:0007669"/>
    <property type="project" value="TreeGrafter"/>
</dbReference>
<comment type="similarity">
    <text evidence="1">Belongs to the H-rev107 family.</text>
</comment>
<reference evidence="7" key="1">
    <citation type="submission" date="2021-02" db="EMBL/GenBank/DDBJ databases">
        <authorList>
            <person name="Nowell W R."/>
        </authorList>
    </citation>
    <scope>NUCLEOTIDE SEQUENCE</scope>
</reference>
<evidence type="ECO:0000256" key="3">
    <source>
        <dbReference type="ARBA" id="ARBA00022801"/>
    </source>
</evidence>